<accession>A0ABD5QKX5</accession>
<dbReference type="Pfam" id="PF19590">
    <property type="entry name" value="TrbL_3"/>
    <property type="match status" value="1"/>
</dbReference>
<protein>
    <submittedName>
        <fullName evidence="3">Uncharacterized protein</fullName>
    </submittedName>
</protein>
<comment type="caution">
    <text evidence="3">The sequence shown here is derived from an EMBL/GenBank/DDBJ whole genome shotgun (WGS) entry which is preliminary data.</text>
</comment>
<feature type="transmembrane region" description="Helical" evidence="2">
    <location>
        <begin position="309"/>
        <end position="325"/>
    </location>
</feature>
<feature type="compositionally biased region" description="Low complexity" evidence="1">
    <location>
        <begin position="473"/>
        <end position="485"/>
    </location>
</feature>
<keyword evidence="2" id="KW-1133">Transmembrane helix</keyword>
<feature type="compositionally biased region" description="Polar residues" evidence="1">
    <location>
        <begin position="490"/>
        <end position="505"/>
    </location>
</feature>
<feature type="transmembrane region" description="Helical" evidence="2">
    <location>
        <begin position="337"/>
        <end position="360"/>
    </location>
</feature>
<feature type="transmembrane region" description="Helical" evidence="2">
    <location>
        <begin position="194"/>
        <end position="214"/>
    </location>
</feature>
<evidence type="ECO:0000313" key="3">
    <source>
        <dbReference type="EMBL" id="MFC4990331.1"/>
    </source>
</evidence>
<feature type="compositionally biased region" description="Acidic residues" evidence="1">
    <location>
        <begin position="56"/>
        <end position="81"/>
    </location>
</feature>
<feature type="transmembrane region" description="Helical" evidence="2">
    <location>
        <begin position="235"/>
        <end position="257"/>
    </location>
</feature>
<feature type="transmembrane region" description="Helical" evidence="2">
    <location>
        <begin position="277"/>
        <end position="302"/>
    </location>
</feature>
<feature type="compositionally biased region" description="Basic and acidic residues" evidence="1">
    <location>
        <begin position="522"/>
        <end position="534"/>
    </location>
</feature>
<name>A0ABD5QKX5_9EURY</name>
<dbReference type="Proteomes" id="UP001595925">
    <property type="component" value="Unassembled WGS sequence"/>
</dbReference>
<feature type="compositionally biased region" description="Basic and acidic residues" evidence="1">
    <location>
        <begin position="506"/>
        <end position="516"/>
    </location>
</feature>
<dbReference type="AlphaFoldDB" id="A0ABD5QKX5"/>
<feature type="region of interest" description="Disordered" evidence="1">
    <location>
        <begin position="18"/>
        <end position="92"/>
    </location>
</feature>
<keyword evidence="4" id="KW-1185">Reference proteome</keyword>
<proteinExistence type="predicted"/>
<dbReference type="EMBL" id="JBHSJG010000071">
    <property type="protein sequence ID" value="MFC4990331.1"/>
    <property type="molecule type" value="Genomic_DNA"/>
</dbReference>
<reference evidence="3 4" key="1">
    <citation type="journal article" date="2019" name="Int. J. Syst. Evol. Microbiol.">
        <title>The Global Catalogue of Microorganisms (GCM) 10K type strain sequencing project: providing services to taxonomists for standard genome sequencing and annotation.</title>
        <authorList>
            <consortium name="The Broad Institute Genomics Platform"/>
            <consortium name="The Broad Institute Genome Sequencing Center for Infectious Disease"/>
            <person name="Wu L."/>
            <person name="Ma J."/>
        </authorList>
    </citation>
    <scope>NUCLEOTIDE SEQUENCE [LARGE SCALE GENOMIC DNA]</scope>
    <source>
        <strain evidence="3 4">CGMCC 1.15824</strain>
    </source>
</reference>
<dbReference type="InterPro" id="IPR045782">
    <property type="entry name" value="TrbL_3"/>
</dbReference>
<evidence type="ECO:0000256" key="2">
    <source>
        <dbReference type="SAM" id="Phobius"/>
    </source>
</evidence>
<keyword evidence="2" id="KW-0812">Transmembrane</keyword>
<feature type="region of interest" description="Disordered" evidence="1">
    <location>
        <begin position="436"/>
        <end position="534"/>
    </location>
</feature>
<evidence type="ECO:0000256" key="1">
    <source>
        <dbReference type="SAM" id="MobiDB-lite"/>
    </source>
</evidence>
<dbReference type="RefSeq" id="WP_224830084.1">
    <property type="nucleotide sequence ID" value="NZ_JAIVEF010000037.1"/>
</dbReference>
<sequence>MLTVALFGGLGIGVVDAQENESNETTDDGFGADPNEGGSVSIDFGGENQSTASGVDGDEISVEEDEETNSNETESVDEEESGGIIPSMDGVENARDEKLSGVRDFSEEHVPGAESIGNIYDSAQAAEETISDTANAMRQSPGEWFHSLVVWAVSALLSEIVVVINAIHEIAVQVPAPGEATDPSSWTEPESEQWQTVFAVISWPIVIAVMWLIAQFGISFSYESAEKRRRGWKRVAFAGLMVFGTFAFAPALLHLFAELAAEIYPDGEEFATPEGGVRFGLGVLLLLGLLVAKGVVVVAALVAVIAMHFLTYLSVLFWPLSWAAWASHGQARAYGSFGLYILGVLLALSTIQSLILRFLVRLPLGESIAGTAGSLILIVFGIGFALVYLPWKLMEKAQIAAALKLGREPTERVMQNAPAEVHHLARHYRQGVRQKMNGNENSTASGGSSGGSNSVSSEASPSSGSKGGGSESGGSSTSSDSAPSEGNGGSSASPDESTQGGNSNPENRRQPLELRKKQTFSEMRKDRIDREVNS</sequence>
<feature type="compositionally biased region" description="Low complexity" evidence="1">
    <location>
        <begin position="437"/>
        <end position="464"/>
    </location>
</feature>
<organism evidence="3 4">
    <name type="scientific">Saliphagus infecundisoli</name>
    <dbReference type="NCBI Taxonomy" id="1849069"/>
    <lineage>
        <taxon>Archaea</taxon>
        <taxon>Methanobacteriati</taxon>
        <taxon>Methanobacteriota</taxon>
        <taxon>Stenosarchaea group</taxon>
        <taxon>Halobacteria</taxon>
        <taxon>Halobacteriales</taxon>
        <taxon>Natrialbaceae</taxon>
        <taxon>Saliphagus</taxon>
    </lineage>
</organism>
<gene>
    <name evidence="3" type="ORF">ACFPFO_21785</name>
</gene>
<keyword evidence="2" id="KW-0472">Membrane</keyword>
<evidence type="ECO:0000313" key="4">
    <source>
        <dbReference type="Proteomes" id="UP001595925"/>
    </source>
</evidence>
<feature type="transmembrane region" description="Helical" evidence="2">
    <location>
        <begin position="372"/>
        <end position="391"/>
    </location>
</feature>
<feature type="compositionally biased region" description="Acidic residues" evidence="1">
    <location>
        <begin position="18"/>
        <end position="27"/>
    </location>
</feature>